<name>A0A975P464_9BRAD</name>
<dbReference type="EMBL" id="CP076136">
    <property type="protein sequence ID" value="QWG26066.1"/>
    <property type="molecule type" value="Genomic_DNA"/>
</dbReference>
<dbReference type="InterPro" id="IPR013785">
    <property type="entry name" value="Aldolase_TIM"/>
</dbReference>
<organism evidence="9 10">
    <name type="scientific">Bradyrhizobium sediminis</name>
    <dbReference type="NCBI Taxonomy" id="2840469"/>
    <lineage>
        <taxon>Bacteria</taxon>
        <taxon>Pseudomonadati</taxon>
        <taxon>Pseudomonadota</taxon>
        <taxon>Alphaproteobacteria</taxon>
        <taxon>Hyphomicrobiales</taxon>
        <taxon>Nitrobacteraceae</taxon>
        <taxon>Bradyrhizobium</taxon>
    </lineage>
</organism>
<evidence type="ECO:0000256" key="1">
    <source>
        <dbReference type="ARBA" id="ARBA00001966"/>
    </source>
</evidence>
<evidence type="ECO:0000256" key="4">
    <source>
        <dbReference type="ARBA" id="ARBA00022723"/>
    </source>
</evidence>
<dbReference type="Gene3D" id="3.60.21.10">
    <property type="match status" value="1"/>
</dbReference>
<evidence type="ECO:0000256" key="5">
    <source>
        <dbReference type="ARBA" id="ARBA00023004"/>
    </source>
</evidence>
<dbReference type="Proteomes" id="UP000676951">
    <property type="component" value="Chromosome"/>
</dbReference>
<protein>
    <submittedName>
        <fullName evidence="9">Radical SAM protein</fullName>
    </submittedName>
</protein>
<evidence type="ECO:0000259" key="8">
    <source>
        <dbReference type="Pfam" id="PF12850"/>
    </source>
</evidence>
<dbReference type="GO" id="GO:0046872">
    <property type="term" value="F:metal ion binding"/>
    <property type="evidence" value="ECO:0007669"/>
    <property type="project" value="UniProtKB-KW"/>
</dbReference>
<dbReference type="InterPro" id="IPR007197">
    <property type="entry name" value="rSAM"/>
</dbReference>
<dbReference type="Pfam" id="PF04055">
    <property type="entry name" value="Radical_SAM"/>
    <property type="match status" value="1"/>
</dbReference>
<dbReference type="InterPro" id="IPR029052">
    <property type="entry name" value="Metallo-depent_PP-like"/>
</dbReference>
<evidence type="ECO:0000313" key="10">
    <source>
        <dbReference type="Proteomes" id="UP000676951"/>
    </source>
</evidence>
<evidence type="ECO:0000256" key="2">
    <source>
        <dbReference type="ARBA" id="ARBA00008950"/>
    </source>
</evidence>
<proteinExistence type="inferred from homology"/>
<dbReference type="InterPro" id="IPR024654">
    <property type="entry name" value="Calcineurin-like_PHP_lpxH"/>
</dbReference>
<keyword evidence="4" id="KW-0479">Metal-binding</keyword>
<dbReference type="CDD" id="cd00838">
    <property type="entry name" value="MPP_superfamily"/>
    <property type="match status" value="1"/>
</dbReference>
<comment type="similarity">
    <text evidence="2">Belongs to the metallophosphoesterase superfamily. YfcE family.</text>
</comment>
<dbReference type="PANTHER" id="PTHR11228">
    <property type="entry name" value="RADICAL SAM DOMAIN PROTEIN"/>
    <property type="match status" value="1"/>
</dbReference>
<comment type="cofactor">
    <cofactor evidence="1">
        <name>[4Fe-4S] cluster</name>
        <dbReference type="ChEBI" id="CHEBI:49883"/>
    </cofactor>
</comment>
<dbReference type="AlphaFoldDB" id="A0A975P464"/>
<keyword evidence="6" id="KW-0411">Iron-sulfur</keyword>
<evidence type="ECO:0000256" key="3">
    <source>
        <dbReference type="ARBA" id="ARBA00022691"/>
    </source>
</evidence>
<dbReference type="InterPro" id="IPR050377">
    <property type="entry name" value="Radical_SAM_PqqE_MftC-like"/>
</dbReference>
<keyword evidence="3" id="KW-0949">S-adenosyl-L-methionine</keyword>
<dbReference type="CDD" id="cd01335">
    <property type="entry name" value="Radical_SAM"/>
    <property type="match status" value="1"/>
</dbReference>
<dbReference type="Gene3D" id="3.20.20.70">
    <property type="entry name" value="Aldolase class I"/>
    <property type="match status" value="1"/>
</dbReference>
<accession>A0A975P464</accession>
<keyword evidence="5" id="KW-0408">Iron</keyword>
<reference evidence="9 10" key="1">
    <citation type="submission" date="2021-06" db="EMBL/GenBank/DDBJ databases">
        <title>Bradyrhizobium sp. S2-11-4 Genome sequencing.</title>
        <authorList>
            <person name="Jin L."/>
        </authorList>
    </citation>
    <scope>NUCLEOTIDE SEQUENCE [LARGE SCALE GENOMIC DNA]</scope>
    <source>
        <strain evidence="9 10">S2-11-4</strain>
    </source>
</reference>
<feature type="domain" description="Radical SAM core" evidence="7">
    <location>
        <begin position="342"/>
        <end position="487"/>
    </location>
</feature>
<dbReference type="SUPFAM" id="SSF56300">
    <property type="entry name" value="Metallo-dependent phosphatases"/>
    <property type="match status" value="1"/>
</dbReference>
<sequence>MSQGFQILEPDGPLLIFGGAYSNLEATAAMLAEAGRLGIPPERVICTGDVVAYGADADATATLVRDFGCHVVMGNCEESLASGTSDCGCGFPEDSACQRLSSAWFTYADRTVGAGLRAWMASLPRRIDVEIGGARLAVVHGGAEAINRFIFASTPASIKIAEIDRAGVDGIIGGHCGIPFTQVIDGRLWHNSGALGMPANDGTSSVWYSVLEVKGGVISIEHRVLDYDYRLAAQKMRSAGLPEGYAAALETGIWPSCDVLPFKEIRERGVALVEGSLEWRPHQGDAAVTTAEGEPAFEHLWPKGERANVPRLPEEKFKDPVLTAAGEPRASVALNRLATLWINTGTLCNIACRSCYIESSPRNDRLVYIRKAEVLTYLDEIAEGGMATEEIGLTGGEPFMNPEIIGILEACLDRGFKVLILTNGMRPMQRHRAALLDLNRRYGPLLTLRVSLDHYTADRHEEERGPGTFVHALSGLKWLIQNGFRTSIAGRTMWGEDPAAERGGYLRLLADQDIAFASEEPGTLVLFPEMEPTRDVPEITTACWGILHKSPDDVMCSSSRMVVKRKGAAQPVVVACTLLPYAREFELGDALKEAGRPVPLNHPFCSQFCVLGGSSCSGK</sequence>
<evidence type="ECO:0000313" key="9">
    <source>
        <dbReference type="EMBL" id="QWG26066.1"/>
    </source>
</evidence>
<dbReference type="SUPFAM" id="SSF102114">
    <property type="entry name" value="Radical SAM enzymes"/>
    <property type="match status" value="1"/>
</dbReference>
<evidence type="ECO:0000256" key="6">
    <source>
        <dbReference type="ARBA" id="ARBA00023014"/>
    </source>
</evidence>
<gene>
    <name evidence="9" type="ORF">KMZ93_19530</name>
</gene>
<dbReference type="PANTHER" id="PTHR11228:SF22">
    <property type="entry name" value="PEPTIDE BIOSYNTHESIS PROTEIN YYDG-RELATED"/>
    <property type="match status" value="1"/>
</dbReference>
<dbReference type="SFLD" id="SFLDS00029">
    <property type="entry name" value="Radical_SAM"/>
    <property type="match status" value="1"/>
</dbReference>
<dbReference type="Pfam" id="PF12850">
    <property type="entry name" value="Metallophos_2"/>
    <property type="match status" value="1"/>
</dbReference>
<dbReference type="InterPro" id="IPR058240">
    <property type="entry name" value="rSAM_sf"/>
</dbReference>
<dbReference type="GO" id="GO:0051536">
    <property type="term" value="F:iron-sulfur cluster binding"/>
    <property type="evidence" value="ECO:0007669"/>
    <property type="project" value="UniProtKB-KW"/>
</dbReference>
<keyword evidence="10" id="KW-1185">Reference proteome</keyword>
<evidence type="ECO:0000259" key="7">
    <source>
        <dbReference type="Pfam" id="PF04055"/>
    </source>
</evidence>
<dbReference type="SFLD" id="SFLDG01067">
    <property type="entry name" value="SPASM/twitch_domain_containing"/>
    <property type="match status" value="1"/>
</dbReference>
<feature type="domain" description="Calcineurin-like phosphoesterase" evidence="8">
    <location>
        <begin position="41"/>
        <end position="205"/>
    </location>
</feature>
<dbReference type="GO" id="GO:0003824">
    <property type="term" value="F:catalytic activity"/>
    <property type="evidence" value="ECO:0007669"/>
    <property type="project" value="InterPro"/>
</dbReference>